<dbReference type="Proteomes" id="UP000324767">
    <property type="component" value="Unassembled WGS sequence"/>
</dbReference>
<feature type="compositionally biased region" description="Polar residues" evidence="1">
    <location>
        <begin position="446"/>
        <end position="455"/>
    </location>
</feature>
<dbReference type="OrthoDB" id="5426165at2759"/>
<sequence>MVGAFWTSWALWEKMCFCLGCAIVVTIFLGCLKLAYTHWRLRKYTAIAAKKQEERRRREMTHAESIKRRKGKEIPFGVRAIESGIEVDGVWISRPNTPTQSSPATTASSRQNEPSSPPEDTQRSRRSSSMYSMPRLEMPQPVHGCSDSIQSRSNTATGAPGSRHEHGVSAETRPNRDISPGPDYVRGSRTAYEPRRSSHLRYSNPNMVSNPGTLDALEGHEPRTDPPSKGSEAEVDKEYPTYRASHFSEEASNVRSHYVPQRPHQSESHSPDVGFEAVHLSPVDARPFTETGRIDLRSLAHHRRSHAAETGQLLPRVRYSGVSGDWTQLASSSFAPADPDDRTVDHTSWQLNEARYPLDTPLNKSAQDSMHIDAPSFQSFLESAPANIRNQSVPLLYGAEEVVPQASQRSSSQVLQDADANSQSRVPSHVIRKVNSGFEILRPGTFDSSRQSSDITDGRHDLEAGDKRQSKRLHKKRRTESLVSRDSAFTEQVN</sequence>
<feature type="region of interest" description="Disordered" evidence="1">
    <location>
        <begin position="91"/>
        <end position="235"/>
    </location>
</feature>
<gene>
    <name evidence="3" type="ORF">FRX48_05497</name>
</gene>
<feature type="compositionally biased region" description="Polar residues" evidence="1">
    <location>
        <begin position="200"/>
        <end position="212"/>
    </location>
</feature>
<feature type="transmembrane region" description="Helical" evidence="2">
    <location>
        <begin position="12"/>
        <end position="36"/>
    </location>
</feature>
<evidence type="ECO:0000256" key="2">
    <source>
        <dbReference type="SAM" id="Phobius"/>
    </source>
</evidence>
<feature type="compositionally biased region" description="Polar residues" evidence="1">
    <location>
        <begin position="408"/>
        <end position="426"/>
    </location>
</feature>
<evidence type="ECO:0000313" key="3">
    <source>
        <dbReference type="EMBL" id="KAA6411185.1"/>
    </source>
</evidence>
<dbReference type="PANTHER" id="PTHR40623">
    <property type="entry name" value="INTEGRAL MEMBRANE PROTEIN"/>
    <property type="match status" value="1"/>
</dbReference>
<feature type="compositionally biased region" description="Basic residues" evidence="1">
    <location>
        <begin position="469"/>
        <end position="478"/>
    </location>
</feature>
<feature type="compositionally biased region" description="Basic and acidic residues" evidence="1">
    <location>
        <begin position="456"/>
        <end position="468"/>
    </location>
</feature>
<reference evidence="3 4" key="1">
    <citation type="submission" date="2019-09" db="EMBL/GenBank/DDBJ databases">
        <title>The hologenome of the rock-dwelling lichen Lasallia pustulata.</title>
        <authorList>
            <person name="Greshake Tzovaras B."/>
            <person name="Segers F."/>
            <person name="Bicker A."/>
            <person name="Dal Grande F."/>
            <person name="Otte J."/>
            <person name="Hankeln T."/>
            <person name="Schmitt I."/>
            <person name="Ebersberger I."/>
        </authorList>
    </citation>
    <scope>NUCLEOTIDE SEQUENCE [LARGE SCALE GENOMIC DNA]</scope>
    <source>
        <strain evidence="3">A1-1</strain>
    </source>
</reference>
<feature type="compositionally biased region" description="Basic and acidic residues" evidence="1">
    <location>
        <begin position="162"/>
        <end position="176"/>
    </location>
</feature>
<comment type="caution">
    <text evidence="3">The sequence shown here is derived from an EMBL/GenBank/DDBJ whole genome shotgun (WGS) entry which is preliminary data.</text>
</comment>
<keyword evidence="2" id="KW-1133">Transmembrane helix</keyword>
<proteinExistence type="predicted"/>
<dbReference type="PANTHER" id="PTHR40623:SF2">
    <property type="entry name" value="INTEGRAL MEMBRANE PROTEIN"/>
    <property type="match status" value="1"/>
</dbReference>
<name>A0A5M8PNY8_9LECA</name>
<evidence type="ECO:0000256" key="1">
    <source>
        <dbReference type="SAM" id="MobiDB-lite"/>
    </source>
</evidence>
<dbReference type="AlphaFoldDB" id="A0A5M8PNY8"/>
<keyword evidence="2" id="KW-0472">Membrane</keyword>
<feature type="compositionally biased region" description="Polar residues" evidence="1">
    <location>
        <begin position="481"/>
        <end position="494"/>
    </location>
</feature>
<feature type="compositionally biased region" description="Low complexity" evidence="1">
    <location>
        <begin position="97"/>
        <end position="109"/>
    </location>
</feature>
<accession>A0A5M8PNY8</accession>
<dbReference type="EMBL" id="VXIT01000008">
    <property type="protein sequence ID" value="KAA6411185.1"/>
    <property type="molecule type" value="Genomic_DNA"/>
</dbReference>
<protein>
    <submittedName>
        <fullName evidence="3">Uncharacterized protein</fullName>
    </submittedName>
</protein>
<feature type="compositionally biased region" description="Basic and acidic residues" evidence="1">
    <location>
        <begin position="217"/>
        <end position="235"/>
    </location>
</feature>
<feature type="compositionally biased region" description="Polar residues" evidence="1">
    <location>
        <begin position="147"/>
        <end position="157"/>
    </location>
</feature>
<feature type="region of interest" description="Disordered" evidence="1">
    <location>
        <begin position="408"/>
        <end position="429"/>
    </location>
</feature>
<organism evidence="3 4">
    <name type="scientific">Lasallia pustulata</name>
    <dbReference type="NCBI Taxonomy" id="136370"/>
    <lineage>
        <taxon>Eukaryota</taxon>
        <taxon>Fungi</taxon>
        <taxon>Dikarya</taxon>
        <taxon>Ascomycota</taxon>
        <taxon>Pezizomycotina</taxon>
        <taxon>Lecanoromycetes</taxon>
        <taxon>OSLEUM clade</taxon>
        <taxon>Umbilicariomycetidae</taxon>
        <taxon>Umbilicariales</taxon>
        <taxon>Umbilicariaceae</taxon>
        <taxon>Lasallia</taxon>
    </lineage>
</organism>
<feature type="region of interest" description="Disordered" evidence="1">
    <location>
        <begin position="442"/>
        <end position="494"/>
    </location>
</feature>
<evidence type="ECO:0000313" key="4">
    <source>
        <dbReference type="Proteomes" id="UP000324767"/>
    </source>
</evidence>
<keyword evidence="2" id="KW-0812">Transmembrane</keyword>